<dbReference type="Proteomes" id="UP001150614">
    <property type="component" value="Unassembled WGS sequence"/>
</dbReference>
<reference evidence="2" key="1">
    <citation type="submission" date="2022-07" db="EMBL/GenBank/DDBJ databases">
        <title>Draft genome of Pseudomonas carnis strain LP isolated from cheese.</title>
        <authorList>
            <person name="Wolfe B.E."/>
        </authorList>
    </citation>
    <scope>NUCLEOTIDE SEQUENCE</scope>
    <source>
        <strain evidence="2">LP</strain>
    </source>
</reference>
<name>A0ABT5RQV1_9PSED</name>
<evidence type="ECO:0000256" key="1">
    <source>
        <dbReference type="SAM" id="Phobius"/>
    </source>
</evidence>
<keyword evidence="3" id="KW-1185">Reference proteome</keyword>
<feature type="transmembrane region" description="Helical" evidence="1">
    <location>
        <begin position="12"/>
        <end position="37"/>
    </location>
</feature>
<keyword evidence="1" id="KW-0472">Membrane</keyword>
<sequence>MLSTKESFKAMGLGILAGLLIIIFVAGLFTCASFVLAQMGKAMGCAA</sequence>
<evidence type="ECO:0000313" key="3">
    <source>
        <dbReference type="Proteomes" id="UP001150614"/>
    </source>
</evidence>
<keyword evidence="1" id="KW-0812">Transmembrane</keyword>
<dbReference type="EMBL" id="JANCLL010000049">
    <property type="protein sequence ID" value="MDD1947608.1"/>
    <property type="molecule type" value="Genomic_DNA"/>
</dbReference>
<accession>A0ABT5RQV1</accession>
<comment type="caution">
    <text evidence="2">The sequence shown here is derived from an EMBL/GenBank/DDBJ whole genome shotgun (WGS) entry which is preliminary data.</text>
</comment>
<keyword evidence="1" id="KW-1133">Transmembrane helix</keyword>
<gene>
    <name evidence="2" type="ORF">NMG11_27685</name>
</gene>
<evidence type="ECO:0000313" key="2">
    <source>
        <dbReference type="EMBL" id="MDD1947608.1"/>
    </source>
</evidence>
<organism evidence="2 3">
    <name type="scientific">Pseudomonas carnis</name>
    <dbReference type="NCBI Taxonomy" id="2487355"/>
    <lineage>
        <taxon>Bacteria</taxon>
        <taxon>Pseudomonadati</taxon>
        <taxon>Pseudomonadota</taxon>
        <taxon>Gammaproteobacteria</taxon>
        <taxon>Pseudomonadales</taxon>
        <taxon>Pseudomonadaceae</taxon>
        <taxon>Pseudomonas</taxon>
    </lineage>
</organism>
<proteinExistence type="predicted"/>
<dbReference type="RefSeq" id="WP_156358955.1">
    <property type="nucleotide sequence ID" value="NZ_BQHG01000066.1"/>
</dbReference>
<protein>
    <submittedName>
        <fullName evidence="2">Uncharacterized protein</fullName>
    </submittedName>
</protein>